<proteinExistence type="predicted"/>
<dbReference type="InParanoid" id="A0A2H3E1M2"/>
<feature type="region of interest" description="Disordered" evidence="1">
    <location>
        <begin position="1"/>
        <end position="36"/>
    </location>
</feature>
<gene>
    <name evidence="2" type="ORF">ARMGADRAFT_1029545</name>
</gene>
<evidence type="ECO:0000256" key="1">
    <source>
        <dbReference type="SAM" id="MobiDB-lite"/>
    </source>
</evidence>
<accession>A0A2H3E1M2</accession>
<dbReference type="Proteomes" id="UP000217790">
    <property type="component" value="Unassembled WGS sequence"/>
</dbReference>
<sequence>MSAPPVLPPVPALSSPLSEEWGASPKLIPATPVPSSASRELRKQSSCTFNACVEAANSPTLQPNPKDTKYTIPPETPYPVLMSHIPGMSSTTKLKACAIHNTAIIASKAEACLSEKFDAIMKEIKVLEMQRDHGGVSLPCEFLDCLAEALQVLKDIHMEMLAVALSTDLVTCLDELSEAVGTLLNMSPNPHMLQELFASSEHVEDAVGHLEMDGTHLHGRLDQWHAWANDHSRNISSLKCDLNIKFGTIHAAIDGLHSSTSKSAAPLAPLPAPESAIIYLSPVTWVTNALCYNGKALTGSVSALIQSHSAKPTILSHITLHNCFYTVFHFKEHRGPCLLIEKWQKGSAQGFKDVTASTTSLLVLYIQKLF</sequence>
<name>A0A2H3E1M2_ARMGA</name>
<feature type="compositionally biased region" description="Pro residues" evidence="1">
    <location>
        <begin position="1"/>
        <end position="11"/>
    </location>
</feature>
<evidence type="ECO:0000313" key="2">
    <source>
        <dbReference type="EMBL" id="PBK94453.1"/>
    </source>
</evidence>
<reference evidence="3" key="1">
    <citation type="journal article" date="2017" name="Nat. Ecol. Evol.">
        <title>Genome expansion and lineage-specific genetic innovations in the forest pathogenic fungi Armillaria.</title>
        <authorList>
            <person name="Sipos G."/>
            <person name="Prasanna A.N."/>
            <person name="Walter M.C."/>
            <person name="O'Connor E."/>
            <person name="Balint B."/>
            <person name="Krizsan K."/>
            <person name="Kiss B."/>
            <person name="Hess J."/>
            <person name="Varga T."/>
            <person name="Slot J."/>
            <person name="Riley R."/>
            <person name="Boka B."/>
            <person name="Rigling D."/>
            <person name="Barry K."/>
            <person name="Lee J."/>
            <person name="Mihaltcheva S."/>
            <person name="LaButti K."/>
            <person name="Lipzen A."/>
            <person name="Waldron R."/>
            <person name="Moloney N.M."/>
            <person name="Sperisen C."/>
            <person name="Kredics L."/>
            <person name="Vagvoelgyi C."/>
            <person name="Patrignani A."/>
            <person name="Fitzpatrick D."/>
            <person name="Nagy I."/>
            <person name="Doyle S."/>
            <person name="Anderson J.B."/>
            <person name="Grigoriev I.V."/>
            <person name="Gueldener U."/>
            <person name="Muensterkoetter M."/>
            <person name="Nagy L.G."/>
        </authorList>
    </citation>
    <scope>NUCLEOTIDE SEQUENCE [LARGE SCALE GENOMIC DNA]</scope>
    <source>
        <strain evidence="3">Ar21-2</strain>
    </source>
</reference>
<protein>
    <submittedName>
        <fullName evidence="2">Uncharacterized protein</fullName>
    </submittedName>
</protein>
<evidence type="ECO:0000313" key="3">
    <source>
        <dbReference type="Proteomes" id="UP000217790"/>
    </source>
</evidence>
<dbReference type="EMBL" id="KZ293654">
    <property type="protein sequence ID" value="PBK94453.1"/>
    <property type="molecule type" value="Genomic_DNA"/>
</dbReference>
<keyword evidence="3" id="KW-1185">Reference proteome</keyword>
<dbReference type="STRING" id="47427.A0A2H3E1M2"/>
<organism evidence="2 3">
    <name type="scientific">Armillaria gallica</name>
    <name type="common">Bulbous honey fungus</name>
    <name type="synonym">Armillaria bulbosa</name>
    <dbReference type="NCBI Taxonomy" id="47427"/>
    <lineage>
        <taxon>Eukaryota</taxon>
        <taxon>Fungi</taxon>
        <taxon>Dikarya</taxon>
        <taxon>Basidiomycota</taxon>
        <taxon>Agaricomycotina</taxon>
        <taxon>Agaricomycetes</taxon>
        <taxon>Agaricomycetidae</taxon>
        <taxon>Agaricales</taxon>
        <taxon>Marasmiineae</taxon>
        <taxon>Physalacriaceae</taxon>
        <taxon>Armillaria</taxon>
    </lineage>
</organism>
<dbReference type="AlphaFoldDB" id="A0A2H3E1M2"/>